<dbReference type="EMBL" id="KE356561">
    <property type="protein sequence ID" value="ERG96598.1"/>
    <property type="molecule type" value="Genomic_DNA"/>
</dbReference>
<dbReference type="Proteomes" id="UP000030710">
    <property type="component" value="Unassembled WGS sequence"/>
</dbReference>
<protein>
    <submittedName>
        <fullName evidence="1">Uncharacterized protein</fullName>
    </submittedName>
</protein>
<sequence length="126" mass="14259">MRSAASQILILFSDEIGSSFLNTKVKIESIYHRVKQEAAEFIGIGNRDFVSADGALPPELTSSAFTDNVTNDIDGSLSLRVRILRLTCSQVKSQTLSDSQRNRTRRGVDNDSFIFEFRDWFPEFTF</sequence>
<dbReference type="AlphaFoldDB" id="U1NI68"/>
<evidence type="ECO:0000313" key="1">
    <source>
        <dbReference type="EMBL" id="ERG96598.1"/>
    </source>
</evidence>
<name>U1NI68_9EURY</name>
<dbReference type="HOGENOM" id="CLU_1976488_0_0_2"/>
<evidence type="ECO:0000313" key="2">
    <source>
        <dbReference type="Proteomes" id="UP000030710"/>
    </source>
</evidence>
<gene>
    <name evidence="1" type="ORF">J07HQW2_03078</name>
</gene>
<proteinExistence type="predicted"/>
<reference evidence="1 2" key="1">
    <citation type="journal article" date="2013" name="PLoS ONE">
        <title>Assembly-driven community genomics of a hypersaline microbial ecosystem.</title>
        <authorList>
            <person name="Podell S."/>
            <person name="Ugalde J.A."/>
            <person name="Narasingarao P."/>
            <person name="Banfield J.F."/>
            <person name="Heidelberg K.B."/>
            <person name="Allen E.E."/>
        </authorList>
    </citation>
    <scope>NUCLEOTIDE SEQUENCE [LARGE SCALE GENOMIC DNA]</scope>
    <source>
        <strain evidence="2">J07HQW2</strain>
    </source>
</reference>
<organism evidence="1 2">
    <name type="scientific">Haloquadratum walsbyi J07HQW2</name>
    <dbReference type="NCBI Taxonomy" id="1238425"/>
    <lineage>
        <taxon>Archaea</taxon>
        <taxon>Methanobacteriati</taxon>
        <taxon>Methanobacteriota</taxon>
        <taxon>Stenosarchaea group</taxon>
        <taxon>Halobacteria</taxon>
        <taxon>Halobacteriales</taxon>
        <taxon>Haloferacaceae</taxon>
        <taxon>Haloquadratum</taxon>
    </lineage>
</organism>
<dbReference type="STRING" id="1238425.J07HQW2_03078"/>
<accession>U1NI68</accession>